<dbReference type="EMBL" id="MVHV01000076">
    <property type="protein sequence ID" value="ORA76132.1"/>
    <property type="molecule type" value="Genomic_DNA"/>
</dbReference>
<protein>
    <recommendedName>
        <fullName evidence="3">Transposase</fullName>
    </recommendedName>
</protein>
<dbReference type="RefSeq" id="WP_217808462.1">
    <property type="nucleotide sequence ID" value="NZ_MVHV01000076.1"/>
</dbReference>
<feature type="non-terminal residue" evidence="1">
    <location>
        <position position="1"/>
    </location>
</feature>
<sequence length="74" mass="7825">GVSQQRMVKPVAPKRLVCKCGGGRRKVDVLIWGDLSWCVGEGAEATRFVRAVLMGQKSAEAVVPEGMVGRAGKG</sequence>
<dbReference type="Proteomes" id="UP000243140">
    <property type="component" value="Unassembled WGS sequence"/>
</dbReference>
<comment type="caution">
    <text evidence="1">The sequence shown here is derived from an EMBL/GenBank/DDBJ whole genome shotgun (WGS) entry which is preliminary data.</text>
</comment>
<proteinExistence type="predicted"/>
<organism evidence="1 2">
    <name type="scientific">Mycobacterium malmoense</name>
    <dbReference type="NCBI Taxonomy" id="1780"/>
    <lineage>
        <taxon>Bacteria</taxon>
        <taxon>Bacillati</taxon>
        <taxon>Actinomycetota</taxon>
        <taxon>Actinomycetes</taxon>
        <taxon>Mycobacteriales</taxon>
        <taxon>Mycobacteriaceae</taxon>
        <taxon>Mycobacterium</taxon>
    </lineage>
</organism>
<name>A0ABX3SK04_MYCMA</name>
<keyword evidence="2" id="KW-1185">Reference proteome</keyword>
<evidence type="ECO:0000313" key="2">
    <source>
        <dbReference type="Proteomes" id="UP000243140"/>
    </source>
</evidence>
<gene>
    <name evidence="1" type="ORF">BST29_24585</name>
</gene>
<reference evidence="1 2" key="1">
    <citation type="submission" date="2017-02" db="EMBL/GenBank/DDBJ databases">
        <title>The new phylogeny of genus Mycobacterium.</title>
        <authorList>
            <person name="Tortoli E."/>
            <person name="Trovato A."/>
            <person name="Cirillo D.M."/>
        </authorList>
    </citation>
    <scope>NUCLEOTIDE SEQUENCE [LARGE SCALE GENOMIC DNA]</scope>
    <source>
        <strain evidence="1 2">IP1130001</strain>
    </source>
</reference>
<accession>A0ABX3SK04</accession>
<evidence type="ECO:0000313" key="1">
    <source>
        <dbReference type="EMBL" id="ORA76132.1"/>
    </source>
</evidence>
<evidence type="ECO:0008006" key="3">
    <source>
        <dbReference type="Google" id="ProtNLM"/>
    </source>
</evidence>